<dbReference type="EMBL" id="FOYP01000001">
    <property type="protein sequence ID" value="SFR31790.1"/>
    <property type="molecule type" value="Genomic_DNA"/>
</dbReference>
<keyword evidence="2" id="KW-1185">Reference proteome</keyword>
<evidence type="ECO:0000313" key="1">
    <source>
        <dbReference type="EMBL" id="SFR31790.1"/>
    </source>
</evidence>
<name>A0A1I6FPB8_9RHOB</name>
<dbReference type="OrthoDB" id="6385276at2"/>
<dbReference type="RefSeq" id="WP_090195218.1">
    <property type="nucleotide sequence ID" value="NZ_FOYP01000001.1"/>
</dbReference>
<proteinExistence type="predicted"/>
<accession>A0A1I6FPB8</accession>
<evidence type="ECO:0000313" key="2">
    <source>
        <dbReference type="Proteomes" id="UP000199478"/>
    </source>
</evidence>
<dbReference type="AlphaFoldDB" id="A0A1I6FPB8"/>
<organism evidence="1 2">
    <name type="scientific">Yoonia tamlensis</name>
    <dbReference type="NCBI Taxonomy" id="390270"/>
    <lineage>
        <taxon>Bacteria</taxon>
        <taxon>Pseudomonadati</taxon>
        <taxon>Pseudomonadota</taxon>
        <taxon>Alphaproteobacteria</taxon>
        <taxon>Rhodobacterales</taxon>
        <taxon>Paracoccaceae</taxon>
        <taxon>Yoonia</taxon>
    </lineage>
</organism>
<sequence length="149" mass="15871">MRPLLLFVIGLFFGVGGGFLAAGGLPAAPHSHGAHDHTAHDHSNLREWDGPAPDLNLAFTRAPDDQGVNLHVVSTDFSWAPQDVDTPSNPGSGHAHIYINGEKIMRAYGPWTHLPHVAPGDIVNVTLSTNDHETWAVGGEAIQAQITIP</sequence>
<protein>
    <submittedName>
        <fullName evidence="1">Uncharacterized protein</fullName>
    </submittedName>
</protein>
<reference evidence="2" key="1">
    <citation type="submission" date="2016-10" db="EMBL/GenBank/DDBJ databases">
        <authorList>
            <person name="Varghese N."/>
            <person name="Submissions S."/>
        </authorList>
    </citation>
    <scope>NUCLEOTIDE SEQUENCE [LARGE SCALE GENOMIC DNA]</scope>
    <source>
        <strain evidence="2">DSM 26879</strain>
    </source>
</reference>
<gene>
    <name evidence="1" type="ORF">SAMN04488005_0180</name>
</gene>
<dbReference type="STRING" id="390270.SAMN04488005_0180"/>
<dbReference type="Proteomes" id="UP000199478">
    <property type="component" value="Unassembled WGS sequence"/>
</dbReference>